<dbReference type="Gene3D" id="2.60.60.30">
    <property type="entry name" value="sav2460 like domains"/>
    <property type="match status" value="2"/>
</dbReference>
<dbReference type="KEGG" id="sre:PTSG_02177"/>
<feature type="compositionally biased region" description="Low complexity" evidence="2">
    <location>
        <begin position="499"/>
        <end position="508"/>
    </location>
</feature>
<dbReference type="Gene3D" id="1.20.890.10">
    <property type="entry name" value="cAMP-dependent protein kinase regulatory subunit, dimerization-anchoring domain"/>
    <property type="match status" value="1"/>
</dbReference>
<dbReference type="OMA" id="ENVHIRM"/>
<evidence type="ECO:0000313" key="5">
    <source>
        <dbReference type="Proteomes" id="UP000007799"/>
    </source>
</evidence>
<dbReference type="STRING" id="946362.F2U1F7"/>
<dbReference type="OrthoDB" id="432281at2759"/>
<name>F2U1F7_SALR5</name>
<dbReference type="RefSeq" id="XP_004996663.1">
    <property type="nucleotide sequence ID" value="XM_004996606.1"/>
</dbReference>
<sequence length="787" mass="88608">MEAAYVKKALGTTLTDALSLLAVYRPEDPVEWLADYLRHEDKRQRIIAVKREEQEKRAKILKKAQEEEERLAELKREEERLANLRKPNQFQLDCMAFLQEITELEKKLKNEDKSVQEIGEAVMQESRKSMTHMQLSEEAKALVEEPPKAIQQLIKAGMVISGYPLEKLENWSDISEVVLNDYALTRYETLDVMAVANKHDIKDAVEMVDGIDYLARPVQKHPLGPLATRYHTFVRAALQSFGYEPSQFLSLESVEEDRQTFQRTIWRMPEEVEKVLDLDKDGDTEALREEKKRILSTMAGLDRRVLPKEITSKLMHVEVWWKSAENEETDADASLIMFSEHGQPIDSVYHLVRHSKDNAIKHMGDMGEETDAEYFTFDLPKLAKNVDVIGVVLNVATDGESLEHTEACGIRIYPSTGDTNGGAGGGGADSADKKEEEQEEEAGGDQEKKDDEGEGGGDDKEGGDEEEEEDKKEEEDKAEGDKEDEEDGEDGDEGDEQQSSKPASKKPSMAPPAMVPPKAPPVLTMSLDAHLIDKHEVLMTLLHRDQEDPDLWHIVGVGEQVKGEWREKEESQNFLNALPLGQRYIELLGIRHVDHSGEKVMHPFKMVPGDFLEVPALAVEHPVVIGMGWDVDPDVAMDLDCGLAVYSKGQRTDYCDFEKLVSNDKAIEHQGDNRDGEGEGDDESIIVEFSKLDPETDTLFLYAAVYEGGALRDVENVHIRMLSKRGGKQKEICRFSLDWLAKVEDDTAVILAKISRTPEGAWLFQTIGTTAPGRTIEELESRLTELL</sequence>
<dbReference type="InParanoid" id="F2U1F7"/>
<feature type="compositionally biased region" description="Acidic residues" evidence="2">
    <location>
        <begin position="452"/>
        <end position="496"/>
    </location>
</feature>
<dbReference type="InterPro" id="IPR003325">
    <property type="entry name" value="TerD"/>
</dbReference>
<keyword evidence="1" id="KW-0175">Coiled coil</keyword>
<feature type="region of interest" description="Disordered" evidence="2">
    <location>
        <begin position="412"/>
        <end position="521"/>
    </location>
</feature>
<feature type="compositionally biased region" description="Gly residues" evidence="2">
    <location>
        <begin position="419"/>
        <end position="428"/>
    </location>
</feature>
<dbReference type="Pfam" id="PF05186">
    <property type="entry name" value="Dpy-30"/>
    <property type="match status" value="1"/>
</dbReference>
<feature type="domain" description="TerD" evidence="3">
    <location>
        <begin position="315"/>
        <end position="414"/>
    </location>
</feature>
<accession>F2U1F7</accession>
<evidence type="ECO:0000259" key="3">
    <source>
        <dbReference type="Pfam" id="PF02342"/>
    </source>
</evidence>
<feature type="coiled-coil region" evidence="1">
    <location>
        <begin position="49"/>
        <end position="121"/>
    </location>
</feature>
<dbReference type="CDD" id="cd22966">
    <property type="entry name" value="DD_DYDC-like"/>
    <property type="match status" value="1"/>
</dbReference>
<dbReference type="CDD" id="cd06974">
    <property type="entry name" value="TerD_like"/>
    <property type="match status" value="1"/>
</dbReference>
<evidence type="ECO:0000256" key="2">
    <source>
        <dbReference type="SAM" id="MobiDB-lite"/>
    </source>
</evidence>
<gene>
    <name evidence="4" type="ORF">PTSG_02177</name>
</gene>
<keyword evidence="5" id="KW-1185">Reference proteome</keyword>
<dbReference type="eggNOG" id="ENOG502SAWS">
    <property type="taxonomic scope" value="Eukaryota"/>
</dbReference>
<dbReference type="InterPro" id="IPR051324">
    <property type="entry name" value="Stress/Tellurium_Resist"/>
</dbReference>
<dbReference type="InterPro" id="IPR049630">
    <property type="entry name" value="DYDC-like_DD"/>
</dbReference>
<proteinExistence type="predicted"/>
<dbReference type="EMBL" id="GL832959">
    <property type="protein sequence ID" value="EGD81459.1"/>
    <property type="molecule type" value="Genomic_DNA"/>
</dbReference>
<evidence type="ECO:0000313" key="4">
    <source>
        <dbReference type="EMBL" id="EGD81459.1"/>
    </source>
</evidence>
<organism evidence="4 5">
    <name type="scientific">Salpingoeca rosetta (strain ATCC 50818 / BSB-021)</name>
    <dbReference type="NCBI Taxonomy" id="946362"/>
    <lineage>
        <taxon>Eukaryota</taxon>
        <taxon>Choanoflagellata</taxon>
        <taxon>Craspedida</taxon>
        <taxon>Salpingoecidae</taxon>
        <taxon>Salpingoeca</taxon>
    </lineage>
</organism>
<dbReference type="Pfam" id="PF02342">
    <property type="entry name" value="TerD"/>
    <property type="match status" value="2"/>
</dbReference>
<protein>
    <recommendedName>
        <fullName evidence="3">TerD domain-containing protein</fullName>
    </recommendedName>
</protein>
<feature type="compositionally biased region" description="Pro residues" evidence="2">
    <location>
        <begin position="509"/>
        <end position="520"/>
    </location>
</feature>
<dbReference type="PANTHER" id="PTHR32097:SF17">
    <property type="entry name" value="CAMP-BINDING PROTEIN 1-RELATED"/>
    <property type="match status" value="1"/>
</dbReference>
<dbReference type="GeneID" id="16077257"/>
<dbReference type="Proteomes" id="UP000007799">
    <property type="component" value="Unassembled WGS sequence"/>
</dbReference>
<reference evidence="4" key="1">
    <citation type="submission" date="2009-08" db="EMBL/GenBank/DDBJ databases">
        <title>Annotation of Salpingoeca rosetta.</title>
        <authorList>
            <consortium name="The Broad Institute Genome Sequencing Platform"/>
            <person name="Russ C."/>
            <person name="Cuomo C."/>
            <person name="Burger G."/>
            <person name="Gray M.W."/>
            <person name="Holland P.W.H."/>
            <person name="King N."/>
            <person name="Lang F.B.F."/>
            <person name="Roger A.J."/>
            <person name="Ruiz-Trillo I."/>
            <person name="Young S.K."/>
            <person name="Zeng Q."/>
            <person name="Gargeya S."/>
            <person name="Alvarado L."/>
            <person name="Berlin A."/>
            <person name="Chapman S.B."/>
            <person name="Chen Z."/>
            <person name="Freedman E."/>
            <person name="Gellesch M."/>
            <person name="Goldberg J."/>
            <person name="Griggs A."/>
            <person name="Gujja S."/>
            <person name="Heilman E."/>
            <person name="Heiman D."/>
            <person name="Howarth C."/>
            <person name="Mehta T."/>
            <person name="Neiman D."/>
            <person name="Pearson M."/>
            <person name="Roberts A."/>
            <person name="Saif S."/>
            <person name="Shea T."/>
            <person name="Shenoy N."/>
            <person name="Sisk P."/>
            <person name="Stolte C."/>
            <person name="Sykes S."/>
            <person name="White J."/>
            <person name="Yandava C."/>
            <person name="Haas B."/>
            <person name="Nusbaum C."/>
            <person name="Birren B."/>
        </authorList>
    </citation>
    <scope>NUCLEOTIDE SEQUENCE</scope>
    <source>
        <strain evidence="4">ATCC 50818</strain>
    </source>
</reference>
<dbReference type="PANTHER" id="PTHR32097">
    <property type="entry name" value="CAMP-BINDING PROTEIN 1-RELATED"/>
    <property type="match status" value="1"/>
</dbReference>
<dbReference type="AlphaFoldDB" id="F2U1F7"/>
<evidence type="ECO:0000256" key="1">
    <source>
        <dbReference type="SAM" id="Coils"/>
    </source>
</evidence>
<feature type="domain" description="TerD" evidence="3">
    <location>
        <begin position="622"/>
        <end position="772"/>
    </location>
</feature>
<dbReference type="InterPro" id="IPR007858">
    <property type="entry name" value="Dpy-30_motif"/>
</dbReference>